<gene>
    <name evidence="2" type="ORF">J8N05_04395</name>
</gene>
<dbReference type="EMBL" id="JAGPYQ010000001">
    <property type="protein sequence ID" value="MBQ0847467.1"/>
    <property type="molecule type" value="Genomic_DNA"/>
</dbReference>
<dbReference type="Pfam" id="PF09250">
    <property type="entry name" value="Prim-Pol"/>
    <property type="match status" value="1"/>
</dbReference>
<dbReference type="AlphaFoldDB" id="A0A941B504"/>
<dbReference type="Proteomes" id="UP000677413">
    <property type="component" value="Unassembled WGS sequence"/>
</dbReference>
<comment type="caution">
    <text evidence="2">The sequence shown here is derived from an EMBL/GenBank/DDBJ whole genome shotgun (WGS) entry which is preliminary data.</text>
</comment>
<accession>A0A941B504</accession>
<protein>
    <submittedName>
        <fullName evidence="2">Bifunctional DNA primase/polymerase</fullName>
    </submittedName>
</protein>
<keyword evidence="3" id="KW-1185">Reference proteome</keyword>
<reference evidence="2 3" key="1">
    <citation type="submission" date="2021-04" db="EMBL/GenBank/DDBJ databases">
        <authorList>
            <person name="Tang X."/>
            <person name="Zhou X."/>
            <person name="Chen X."/>
            <person name="Cernava T."/>
            <person name="Zhang C."/>
        </authorList>
    </citation>
    <scope>NUCLEOTIDE SEQUENCE [LARGE SCALE GENOMIC DNA]</scope>
    <source>
        <strain evidence="2 3">BH-SS-21</strain>
    </source>
</reference>
<dbReference type="SUPFAM" id="SSF56747">
    <property type="entry name" value="Prim-pol domain"/>
    <property type="match status" value="1"/>
</dbReference>
<dbReference type="RefSeq" id="WP_210881160.1">
    <property type="nucleotide sequence ID" value="NZ_JAGPYQ010000001.1"/>
</dbReference>
<dbReference type="SMART" id="SM00943">
    <property type="entry name" value="Prim-Pol"/>
    <property type="match status" value="1"/>
</dbReference>
<evidence type="ECO:0000313" key="3">
    <source>
        <dbReference type="Proteomes" id="UP000677413"/>
    </source>
</evidence>
<proteinExistence type="predicted"/>
<evidence type="ECO:0000313" key="2">
    <source>
        <dbReference type="EMBL" id="MBQ0847467.1"/>
    </source>
</evidence>
<dbReference type="InterPro" id="IPR015330">
    <property type="entry name" value="DNA_primase/pol_bifunc_N"/>
</dbReference>
<organism evidence="2 3">
    <name type="scientific">Streptomyces liliiviolaceus</name>
    <dbReference type="NCBI Taxonomy" id="2823109"/>
    <lineage>
        <taxon>Bacteria</taxon>
        <taxon>Bacillati</taxon>
        <taxon>Actinomycetota</taxon>
        <taxon>Actinomycetes</taxon>
        <taxon>Kitasatosporales</taxon>
        <taxon>Streptomycetaceae</taxon>
        <taxon>Streptomyces</taxon>
    </lineage>
</organism>
<dbReference type="CDD" id="cd04859">
    <property type="entry name" value="Prim_Pol"/>
    <property type="match status" value="1"/>
</dbReference>
<feature type="domain" description="DNA primase/polymerase bifunctional N-terminal" evidence="1">
    <location>
        <begin position="13"/>
        <end position="195"/>
    </location>
</feature>
<name>A0A941B504_9ACTN</name>
<evidence type="ECO:0000259" key="1">
    <source>
        <dbReference type="SMART" id="SM00943"/>
    </source>
</evidence>
<sequence>MTHDPRTALLSAALDAAARGWHVFPLRPGTKRPALHGADRCRTTGDCAGGHLKWQERATVDPHRITLCWQTSPANIGLATGPSGLVVVDLDVPKNQDNSNSSADTPDGATTFKALCERTGHPVPTTHRVRTASGGHHLYFTAPAGIRLGNTAGTLAPLVDTRAWGGYVVAAGSLTPGGSYETVHDTAPAPLPGWLLELLQPAPARPVVPLRLPAVNGSRAALAALEAECAVVAAAPEKQGNITLNRCTFKVGRFVAWGDLPRHVAENAFQAAGEARGLTAAECRSTIRSALDSSLRKVRPRETA</sequence>